<comment type="caution">
    <text evidence="7">The sequence shown here is derived from an EMBL/GenBank/DDBJ whole genome shotgun (WGS) entry which is preliminary data.</text>
</comment>
<dbReference type="Proteomes" id="UP000249808">
    <property type="component" value="Unassembled WGS sequence"/>
</dbReference>
<keyword evidence="3 4" id="KW-0342">GTP-binding</keyword>
<feature type="binding site" evidence="4">
    <location>
        <begin position="28"/>
        <end position="35"/>
    </location>
    <ligand>
        <name>ATP</name>
        <dbReference type="ChEBI" id="CHEBI:30616"/>
    </ligand>
</feature>
<dbReference type="InterPro" id="IPR053931">
    <property type="entry name" value="RapZ_C"/>
</dbReference>
<evidence type="ECO:0000259" key="6">
    <source>
        <dbReference type="Pfam" id="PF22740"/>
    </source>
</evidence>
<dbReference type="PANTHER" id="PTHR30448">
    <property type="entry name" value="RNASE ADAPTER PROTEIN RAPZ"/>
    <property type="match status" value="1"/>
</dbReference>
<feature type="domain" description="RapZ-like N-terminal" evidence="5">
    <location>
        <begin position="22"/>
        <end position="176"/>
    </location>
</feature>
<dbReference type="PIRSF" id="PIRSF005052">
    <property type="entry name" value="P-loopkin"/>
    <property type="match status" value="1"/>
</dbReference>
<dbReference type="HAMAP" id="MF_00636">
    <property type="entry name" value="RapZ_like"/>
    <property type="match status" value="1"/>
</dbReference>
<evidence type="ECO:0000256" key="2">
    <source>
        <dbReference type="ARBA" id="ARBA00022840"/>
    </source>
</evidence>
<dbReference type="InterPro" id="IPR005337">
    <property type="entry name" value="RapZ-like"/>
</dbReference>
<keyword evidence="2 4" id="KW-0067">ATP-binding</keyword>
<dbReference type="EMBL" id="PZJH01000001">
    <property type="protein sequence ID" value="RAK46143.1"/>
    <property type="molecule type" value="Genomic_DNA"/>
</dbReference>
<evidence type="ECO:0000256" key="1">
    <source>
        <dbReference type="ARBA" id="ARBA00022741"/>
    </source>
</evidence>
<dbReference type="PANTHER" id="PTHR30448:SF0">
    <property type="entry name" value="RNASE ADAPTER PROTEIN RAPZ"/>
    <property type="match status" value="1"/>
</dbReference>
<dbReference type="Pfam" id="PF03668">
    <property type="entry name" value="RapZ-like_N"/>
    <property type="match status" value="1"/>
</dbReference>
<dbReference type="GO" id="GO:0005524">
    <property type="term" value="F:ATP binding"/>
    <property type="evidence" value="ECO:0007669"/>
    <property type="project" value="UniProtKB-UniRule"/>
</dbReference>
<evidence type="ECO:0000256" key="3">
    <source>
        <dbReference type="ARBA" id="ARBA00023134"/>
    </source>
</evidence>
<evidence type="ECO:0000256" key="4">
    <source>
        <dbReference type="HAMAP-Rule" id="MF_00636"/>
    </source>
</evidence>
<name>A0A327ZUS6_9STAP</name>
<protein>
    <submittedName>
        <fullName evidence="7">RNase adapter RapZ</fullName>
    </submittedName>
</protein>
<dbReference type="Pfam" id="PF22740">
    <property type="entry name" value="PapZ_C"/>
    <property type="match status" value="1"/>
</dbReference>
<proteinExistence type="inferred from homology"/>
<dbReference type="GO" id="GO:0005525">
    <property type="term" value="F:GTP binding"/>
    <property type="evidence" value="ECO:0007669"/>
    <property type="project" value="UniProtKB-UniRule"/>
</dbReference>
<evidence type="ECO:0000313" key="8">
    <source>
        <dbReference type="Proteomes" id="UP000249808"/>
    </source>
</evidence>
<evidence type="ECO:0000313" key="7">
    <source>
        <dbReference type="EMBL" id="RAK46143.1"/>
    </source>
</evidence>
<keyword evidence="1 4" id="KW-0547">Nucleotide-binding</keyword>
<organism evidence="7 8">
    <name type="scientific">Macrococcus epidermidis</name>
    <dbReference type="NCBI Taxonomy" id="1902580"/>
    <lineage>
        <taxon>Bacteria</taxon>
        <taxon>Bacillati</taxon>
        <taxon>Bacillota</taxon>
        <taxon>Bacilli</taxon>
        <taxon>Bacillales</taxon>
        <taxon>Staphylococcaceae</taxon>
        <taxon>Macrococcus</taxon>
    </lineage>
</organism>
<dbReference type="InterPro" id="IPR027417">
    <property type="entry name" value="P-loop_NTPase"/>
</dbReference>
<dbReference type="InterPro" id="IPR053930">
    <property type="entry name" value="RapZ-like_N"/>
</dbReference>
<sequence length="313" mass="35531">MYYRSNSFLRGISVNNEENFKKLVVVTGMSGAGKSVAIQCLEDLGYFCVDNLPPILLPKFVELMQDNNQSLSRVALGVDLRGKDFFDNLREELQNITNLTDILVQVLFIEANDNVLVSRYKATRRTHPISSGGTPLEAINEERRLLADLRGVATHIVDSSDFKPKELRSKVIELFGSGKDNIFSINVMSFGFKHGVPIDADIVFDVRFLPNPYYIEELRPLTGMDARVYDYVMKWKETEIFYTKLMDLLKFVIPGYMREGKSQVVIAIGCTGGQHRSVALAERISNELIDFFDFELNTRHRDALIEGIIDEKA</sequence>
<reference evidence="7 8" key="1">
    <citation type="journal article" date="2018" name="Front. Microbiol.">
        <title>Description and Comparative Genomics of Macrococcus caseolyticus subsp. hominis subsp. nov., Macrococcus goetzii sp. nov., Macrococcus epidermidis sp. nov., and Macrococcus bohemicus sp. nov., Novel Macrococci From Human Clinical Material With Virulence Potential and Suspected Uptake of Foreign DNA by Natural Transformation.</title>
        <authorList>
            <person name="Maslanova I."/>
            <person name="Wertheimer Z."/>
            <person name="Sedlacek I."/>
            <person name="Svec P."/>
            <person name="Indrakova A."/>
            <person name="Kovarovic V."/>
            <person name="Schumann P."/>
            <person name="Sproer C."/>
            <person name="Kralova S."/>
            <person name="Sedo O."/>
            <person name="Kristofova L."/>
            <person name="Vrbovska V."/>
            <person name="Fuzik T."/>
            <person name="Petras P."/>
            <person name="Zdrahal Z."/>
            <person name="Ruzickova V."/>
            <person name="Doskar J."/>
            <person name="Pantucek R."/>
        </authorList>
    </citation>
    <scope>NUCLEOTIDE SEQUENCE [LARGE SCALE GENOMIC DNA]</scope>
    <source>
        <strain evidence="7 8">01/688</strain>
    </source>
</reference>
<feature type="binding site" evidence="4">
    <location>
        <begin position="79"/>
        <end position="82"/>
    </location>
    <ligand>
        <name>GTP</name>
        <dbReference type="ChEBI" id="CHEBI:37565"/>
    </ligand>
</feature>
<keyword evidence="8" id="KW-1185">Reference proteome</keyword>
<evidence type="ECO:0000259" key="5">
    <source>
        <dbReference type="Pfam" id="PF03668"/>
    </source>
</evidence>
<dbReference type="NCBIfam" id="NF003828">
    <property type="entry name" value="PRK05416.1"/>
    <property type="match status" value="1"/>
</dbReference>
<gene>
    <name evidence="7" type="ORF">BHU61_01460</name>
</gene>
<accession>A0A327ZUS6</accession>
<dbReference type="RefSeq" id="WP_111714306.1">
    <property type="nucleotide sequence ID" value="NZ_CP073819.1"/>
</dbReference>
<dbReference type="SUPFAM" id="SSF52540">
    <property type="entry name" value="P-loop containing nucleoside triphosphate hydrolases"/>
    <property type="match status" value="1"/>
</dbReference>
<dbReference type="AlphaFoldDB" id="A0A327ZUS6"/>
<feature type="domain" description="RapZ C-terminal" evidence="6">
    <location>
        <begin position="184"/>
        <end position="302"/>
    </location>
</feature>